<sequence length="178" mass="20631">MRRKLVLPFPTGRLFLTWDDGPDGHEWKSRVLAEKRSLALTYLGDVNKRAQIHDAVRLKGEVNRQAIRAYEMPKFFQADNADESENLDRIDYQSLLGMVEGEFEFDTLSHVSLSDANLLKSEFLHDDDSTEVKLLSRWASLRRDIADYHTYAAIPDGERNVWSAWYLRNVRANKTGEE</sequence>
<evidence type="ECO:0000313" key="2">
    <source>
        <dbReference type="Proteomes" id="UP000283634"/>
    </source>
</evidence>
<accession>A0A3R7LRR3</accession>
<dbReference type="EMBL" id="MKGL01000247">
    <property type="protein sequence ID" value="RNF02085.1"/>
    <property type="molecule type" value="Genomic_DNA"/>
</dbReference>
<gene>
    <name evidence="1" type="ORF">TraAM80_06622</name>
</gene>
<organism evidence="1 2">
    <name type="scientific">Trypanosoma rangeli</name>
    <dbReference type="NCBI Taxonomy" id="5698"/>
    <lineage>
        <taxon>Eukaryota</taxon>
        <taxon>Discoba</taxon>
        <taxon>Euglenozoa</taxon>
        <taxon>Kinetoplastea</taxon>
        <taxon>Metakinetoplastina</taxon>
        <taxon>Trypanosomatida</taxon>
        <taxon>Trypanosomatidae</taxon>
        <taxon>Trypanosoma</taxon>
        <taxon>Herpetosoma</taxon>
    </lineage>
</organism>
<dbReference type="Proteomes" id="UP000283634">
    <property type="component" value="Unassembled WGS sequence"/>
</dbReference>
<dbReference type="GeneID" id="40330555"/>
<dbReference type="RefSeq" id="XP_029236707.1">
    <property type="nucleotide sequence ID" value="XM_029383457.1"/>
</dbReference>
<comment type="caution">
    <text evidence="1">The sequence shown here is derived from an EMBL/GenBank/DDBJ whole genome shotgun (WGS) entry which is preliminary data.</text>
</comment>
<dbReference type="AlphaFoldDB" id="A0A3R7LRR3"/>
<keyword evidence="2" id="KW-1185">Reference proteome</keyword>
<dbReference type="OMA" id="SSWSAWY"/>
<protein>
    <submittedName>
        <fullName evidence="1">Uncharacterized protein</fullName>
    </submittedName>
</protein>
<proteinExistence type="predicted"/>
<evidence type="ECO:0000313" key="1">
    <source>
        <dbReference type="EMBL" id="RNF02085.1"/>
    </source>
</evidence>
<dbReference type="VEuPathDB" id="TriTrypDB:TRSC58_01018"/>
<name>A0A3R7LRR3_TRYRA</name>
<reference evidence="1 2" key="1">
    <citation type="journal article" date="2018" name="BMC Genomics">
        <title>Genomic comparison of Trypanosoma conorhini and Trypanosoma rangeli to Trypanosoma cruzi strains of high and low virulence.</title>
        <authorList>
            <person name="Bradwell K.R."/>
            <person name="Koparde V.N."/>
            <person name="Matveyev A.V."/>
            <person name="Serrano M.G."/>
            <person name="Alves J.M."/>
            <person name="Parikh H."/>
            <person name="Huang B."/>
            <person name="Lee V."/>
            <person name="Espinosa-Alvarez O."/>
            <person name="Ortiz P.A."/>
            <person name="Costa-Martins A.G."/>
            <person name="Teixeira M.M."/>
            <person name="Buck G.A."/>
        </authorList>
    </citation>
    <scope>NUCLEOTIDE SEQUENCE [LARGE SCALE GENOMIC DNA]</scope>
    <source>
        <strain evidence="1 2">AM80</strain>
    </source>
</reference>
<dbReference type="OrthoDB" id="272298at2759"/>